<dbReference type="FunFam" id="3.30.70.870:FF:000001">
    <property type="entry name" value="Elongation factor G"/>
    <property type="match status" value="1"/>
</dbReference>
<dbReference type="CDD" id="cd16262">
    <property type="entry name" value="EFG_III"/>
    <property type="match status" value="1"/>
</dbReference>
<keyword evidence="8" id="KW-1185">Reference proteome</keyword>
<dbReference type="GO" id="GO:0032790">
    <property type="term" value="P:ribosome disassembly"/>
    <property type="evidence" value="ECO:0007669"/>
    <property type="project" value="TreeGrafter"/>
</dbReference>
<feature type="compositionally biased region" description="Low complexity" evidence="5">
    <location>
        <begin position="183"/>
        <end position="251"/>
    </location>
</feature>
<dbReference type="InterPro" id="IPR000640">
    <property type="entry name" value="EFG_V-like"/>
</dbReference>
<gene>
    <name evidence="7" type="ORF">EBH_0034840</name>
</gene>
<evidence type="ECO:0000256" key="4">
    <source>
        <dbReference type="ARBA" id="ARBA00023134"/>
    </source>
</evidence>
<dbReference type="InterPro" id="IPR000795">
    <property type="entry name" value="T_Tr_GTP-bd_dom"/>
</dbReference>
<dbReference type="EMBL" id="HG712302">
    <property type="protein sequence ID" value="CDJ50574.1"/>
    <property type="molecule type" value="Genomic_DNA"/>
</dbReference>
<dbReference type="InterPro" id="IPR035647">
    <property type="entry name" value="EFG_III/V"/>
</dbReference>
<dbReference type="Pfam" id="PF03764">
    <property type="entry name" value="EFG_IV"/>
    <property type="match status" value="1"/>
</dbReference>
<dbReference type="InterPro" id="IPR005517">
    <property type="entry name" value="Transl_elong_EFG/EF2_IV"/>
</dbReference>
<evidence type="ECO:0000313" key="7">
    <source>
        <dbReference type="EMBL" id="CDJ50574.1"/>
    </source>
</evidence>
<organism evidence="7 8">
    <name type="scientific">Eimeria brunetti</name>
    <dbReference type="NCBI Taxonomy" id="51314"/>
    <lineage>
        <taxon>Eukaryota</taxon>
        <taxon>Sar</taxon>
        <taxon>Alveolata</taxon>
        <taxon>Apicomplexa</taxon>
        <taxon>Conoidasida</taxon>
        <taxon>Coccidia</taxon>
        <taxon>Eucoccidiorida</taxon>
        <taxon>Eimeriorina</taxon>
        <taxon>Eimeriidae</taxon>
        <taxon>Eimeria</taxon>
    </lineage>
</organism>
<evidence type="ECO:0000256" key="3">
    <source>
        <dbReference type="ARBA" id="ARBA00022917"/>
    </source>
</evidence>
<reference evidence="7" key="1">
    <citation type="submission" date="2013-10" db="EMBL/GenBank/DDBJ databases">
        <title>Genomic analysis of the causative agents of coccidiosis in chickens.</title>
        <authorList>
            <person name="Reid A.J."/>
            <person name="Blake D."/>
            <person name="Billington K."/>
            <person name="Browne H."/>
            <person name="Dunn M."/>
            <person name="Hung S."/>
            <person name="Kawahara F."/>
            <person name="Miranda-Saavedra D."/>
            <person name="Mourier T."/>
            <person name="Nagra H."/>
            <person name="Otto T.D."/>
            <person name="Rawlings N."/>
            <person name="Sanchez A."/>
            <person name="Sanders M."/>
            <person name="Subramaniam C."/>
            <person name="Tay Y."/>
            <person name="Dear P."/>
            <person name="Doerig C."/>
            <person name="Gruber A."/>
            <person name="Parkinson J."/>
            <person name="Shirley M."/>
            <person name="Wan K.L."/>
            <person name="Berriman M."/>
            <person name="Tomley F."/>
            <person name="Pain A."/>
        </authorList>
    </citation>
    <scope>NUCLEOTIDE SEQUENCE [LARGE SCALE GENOMIC DNA]</scope>
    <source>
        <strain evidence="7">Houghton</strain>
    </source>
</reference>
<dbReference type="PROSITE" id="PS51722">
    <property type="entry name" value="G_TR_2"/>
    <property type="match status" value="1"/>
</dbReference>
<reference evidence="7" key="2">
    <citation type="submission" date="2013-10" db="EMBL/GenBank/DDBJ databases">
        <authorList>
            <person name="Aslett M."/>
        </authorList>
    </citation>
    <scope>NUCLEOTIDE SEQUENCE [LARGE SCALE GENOMIC DNA]</scope>
    <source>
        <strain evidence="7">Houghton</strain>
    </source>
</reference>
<dbReference type="Pfam" id="PF14492">
    <property type="entry name" value="EFG_III"/>
    <property type="match status" value="1"/>
</dbReference>
<dbReference type="GO" id="GO:0003746">
    <property type="term" value="F:translation elongation factor activity"/>
    <property type="evidence" value="ECO:0007669"/>
    <property type="project" value="UniProtKB-KW"/>
</dbReference>
<dbReference type="SUPFAM" id="SSF52540">
    <property type="entry name" value="P-loop containing nucleoside triphosphate hydrolases"/>
    <property type="match status" value="1"/>
</dbReference>
<dbReference type="Gene3D" id="2.40.30.10">
    <property type="entry name" value="Translation factors"/>
    <property type="match status" value="1"/>
</dbReference>
<dbReference type="AlphaFoldDB" id="U6LPT0"/>
<dbReference type="CDD" id="cd04088">
    <property type="entry name" value="EFG_mtEFG_II"/>
    <property type="match status" value="1"/>
</dbReference>
<dbReference type="InterPro" id="IPR009000">
    <property type="entry name" value="Transl_B-barrel_sf"/>
</dbReference>
<dbReference type="OrthoDB" id="198619at2759"/>
<dbReference type="VEuPathDB" id="ToxoDB:EBH_0034840"/>
<keyword evidence="3" id="KW-0648">Protein biosynthesis</keyword>
<dbReference type="SUPFAM" id="SSF54980">
    <property type="entry name" value="EF-G C-terminal domain-like"/>
    <property type="match status" value="2"/>
</dbReference>
<dbReference type="GO" id="GO:0005525">
    <property type="term" value="F:GTP binding"/>
    <property type="evidence" value="ECO:0007669"/>
    <property type="project" value="UniProtKB-KW"/>
</dbReference>
<dbReference type="SUPFAM" id="SSF54211">
    <property type="entry name" value="Ribosomal protein S5 domain 2-like"/>
    <property type="match status" value="1"/>
</dbReference>
<dbReference type="Pfam" id="PF00679">
    <property type="entry name" value="EFG_C"/>
    <property type="match status" value="2"/>
</dbReference>
<dbReference type="InterPro" id="IPR020568">
    <property type="entry name" value="Ribosomal_Su5_D2-typ_SF"/>
</dbReference>
<evidence type="ECO:0000256" key="2">
    <source>
        <dbReference type="ARBA" id="ARBA00022768"/>
    </source>
</evidence>
<evidence type="ECO:0000259" key="6">
    <source>
        <dbReference type="PROSITE" id="PS51722"/>
    </source>
</evidence>
<proteinExistence type="predicted"/>
<keyword evidence="2 7" id="KW-0251">Elongation factor</keyword>
<dbReference type="Gene3D" id="3.30.70.240">
    <property type="match status" value="1"/>
</dbReference>
<dbReference type="Pfam" id="PF22042">
    <property type="entry name" value="EF-G_D2"/>
    <property type="match status" value="1"/>
</dbReference>
<accession>U6LPT0</accession>
<dbReference type="Gene3D" id="3.30.230.10">
    <property type="match status" value="1"/>
</dbReference>
<dbReference type="InterPro" id="IPR014721">
    <property type="entry name" value="Ribsml_uS5_D2-typ_fold_subgr"/>
</dbReference>
<feature type="region of interest" description="Disordered" evidence="5">
    <location>
        <begin position="178"/>
        <end position="251"/>
    </location>
</feature>
<dbReference type="PANTHER" id="PTHR43261">
    <property type="entry name" value="TRANSLATION ELONGATION FACTOR G-RELATED"/>
    <property type="match status" value="1"/>
</dbReference>
<keyword evidence="4" id="KW-0342">GTP-binding</keyword>
<dbReference type="CDD" id="cd03713">
    <property type="entry name" value="EFG_mtEFG_C"/>
    <property type="match status" value="1"/>
</dbReference>
<sequence>MDKVGANFFKCMQEVQSKLGAIVLPLQLPVGVEAGFEGVVDLVFKHTILWPQEEEKGINNGNKANSPAVNSRERTGKFVISKEIPLHMQQEVEKWRSELIAFAAEATEELTEKYIDKGTLNTHEIIQGLRKQTLYNKFSPLLCGSSLKNKGVQPLLDAIVLYLPSPLDRPPVQAFEKLKRTKNSSSSSSSSSNSSSSSRAKNSSSSSNNGSSKNEDPSSSTESSSDSADSSPDNSNSNSNSSSNSSSSSSSVSAEKVIYLDHSPTGPLAALAFKISSDEYQGCQTFVRVYSGVLKKGEWVINGRTGERERMQRLLLIHSNLRRDVDTLYPGEIGAVLGPKGLTTGDTITRVDRPLVLERIDQPTPALSIALEARDKQNQEKMMRALQRMCREDPSLQLSVHPETQQLLLSGMGELHLDIIIDRLQREERIQVKAGDPQVAYRETIAAAAAAKGRYVKQSGGRGQYGEVVLQLLPAAAGTGVVFKDCSKGGVVPQQFIAAVEEGARQQLQQGPLVGAPMTDITVTLVDGSHHPVDSSEIAFQLAAAAAIRAAAAAAKPLLLEPLMLLQLRVPTEFVGDVIAFISSSRGTIQSMEEPPAAAAAATPAAQAAPAATAAAAAAAAAPSPAAAAATAAAVKHITAHVPLAELTGYATKLRSITQGRAAANLRFIKYVAAPPQVQQNIINKKLGNDSSSKNIPAK</sequence>
<dbReference type="InterPro" id="IPR053905">
    <property type="entry name" value="EF-G-like_DII"/>
</dbReference>
<evidence type="ECO:0000313" key="8">
    <source>
        <dbReference type="Proteomes" id="UP000030750"/>
    </source>
</evidence>
<dbReference type="InterPro" id="IPR035649">
    <property type="entry name" value="EFG_V"/>
</dbReference>
<dbReference type="Proteomes" id="UP000030750">
    <property type="component" value="Unassembled WGS sequence"/>
</dbReference>
<name>U6LPT0_9EIME</name>
<protein>
    <submittedName>
        <fullName evidence="7">Elongation factor G, putative</fullName>
    </submittedName>
</protein>
<keyword evidence="1" id="KW-0547">Nucleotide-binding</keyword>
<dbReference type="Gene3D" id="3.40.50.300">
    <property type="entry name" value="P-loop containing nucleotide triphosphate hydrolases"/>
    <property type="match status" value="1"/>
</dbReference>
<evidence type="ECO:0000256" key="1">
    <source>
        <dbReference type="ARBA" id="ARBA00022741"/>
    </source>
</evidence>
<evidence type="ECO:0000256" key="5">
    <source>
        <dbReference type="SAM" id="MobiDB-lite"/>
    </source>
</evidence>
<dbReference type="SMART" id="SM00838">
    <property type="entry name" value="EFG_C"/>
    <property type="match status" value="1"/>
</dbReference>
<dbReference type="SMART" id="SM00889">
    <property type="entry name" value="EFG_IV"/>
    <property type="match status" value="1"/>
</dbReference>
<dbReference type="InterPro" id="IPR009022">
    <property type="entry name" value="EFG_III"/>
</dbReference>
<dbReference type="PANTHER" id="PTHR43261:SF1">
    <property type="entry name" value="RIBOSOME-RELEASING FACTOR 2, MITOCHONDRIAL"/>
    <property type="match status" value="1"/>
</dbReference>
<feature type="domain" description="Tr-type G" evidence="6">
    <location>
        <begin position="1"/>
        <end position="167"/>
    </location>
</feature>
<dbReference type="InterPro" id="IPR027417">
    <property type="entry name" value="P-loop_NTPase"/>
</dbReference>
<dbReference type="Gene3D" id="3.30.70.870">
    <property type="entry name" value="Elongation Factor G (Translational Gtpase), domain 3"/>
    <property type="match status" value="1"/>
</dbReference>
<dbReference type="GO" id="GO:0003924">
    <property type="term" value="F:GTPase activity"/>
    <property type="evidence" value="ECO:0007669"/>
    <property type="project" value="InterPro"/>
</dbReference>
<dbReference type="SUPFAM" id="SSF50447">
    <property type="entry name" value="Translation proteins"/>
    <property type="match status" value="1"/>
</dbReference>
<dbReference type="InterPro" id="IPR041095">
    <property type="entry name" value="EFG_II"/>
</dbReference>